<feature type="domain" description="HTH marR-type" evidence="1">
    <location>
        <begin position="15"/>
        <end position="62"/>
    </location>
</feature>
<evidence type="ECO:0000259" key="1">
    <source>
        <dbReference type="Pfam" id="PF12802"/>
    </source>
</evidence>
<evidence type="ECO:0000313" key="2">
    <source>
        <dbReference type="EMBL" id="GAA1987071.1"/>
    </source>
</evidence>
<dbReference type="Gene3D" id="1.10.10.10">
    <property type="entry name" value="Winged helix-like DNA-binding domain superfamily/Winged helix DNA-binding domain"/>
    <property type="match status" value="1"/>
</dbReference>
<name>A0ABN2SHY9_9ACTN</name>
<evidence type="ECO:0000313" key="3">
    <source>
        <dbReference type="Proteomes" id="UP001499854"/>
    </source>
</evidence>
<keyword evidence="3" id="KW-1185">Reference proteome</keyword>
<organism evidence="2 3">
    <name type="scientific">Catenulispora subtropica</name>
    <dbReference type="NCBI Taxonomy" id="450798"/>
    <lineage>
        <taxon>Bacteria</taxon>
        <taxon>Bacillati</taxon>
        <taxon>Actinomycetota</taxon>
        <taxon>Actinomycetes</taxon>
        <taxon>Catenulisporales</taxon>
        <taxon>Catenulisporaceae</taxon>
        <taxon>Catenulispora</taxon>
    </lineage>
</organism>
<reference evidence="2 3" key="1">
    <citation type="journal article" date="2019" name="Int. J. Syst. Evol. Microbiol.">
        <title>The Global Catalogue of Microorganisms (GCM) 10K type strain sequencing project: providing services to taxonomists for standard genome sequencing and annotation.</title>
        <authorList>
            <consortium name="The Broad Institute Genomics Platform"/>
            <consortium name="The Broad Institute Genome Sequencing Center for Infectious Disease"/>
            <person name="Wu L."/>
            <person name="Ma J."/>
        </authorList>
    </citation>
    <scope>NUCLEOTIDE SEQUENCE [LARGE SCALE GENOMIC DNA]</scope>
    <source>
        <strain evidence="2 3">JCM 16013</strain>
    </source>
</reference>
<dbReference type="InterPro" id="IPR036388">
    <property type="entry name" value="WH-like_DNA-bd_sf"/>
</dbReference>
<dbReference type="Pfam" id="PF12802">
    <property type="entry name" value="MarR_2"/>
    <property type="match status" value="1"/>
</dbReference>
<comment type="caution">
    <text evidence="2">The sequence shown here is derived from an EMBL/GenBank/DDBJ whole genome shotgun (WGS) entry which is preliminary data.</text>
</comment>
<accession>A0ABN2SHY9</accession>
<dbReference type="EMBL" id="BAAAQM010000038">
    <property type="protein sequence ID" value="GAA1987071.1"/>
    <property type="molecule type" value="Genomic_DNA"/>
</dbReference>
<sequence length="113" mass="12476">MTRTGKRDAWTLLTSHGHVLVEIARNPQARIRELSAAAGITERATAAIIADLEAAGYVTRNKVGRRNHYGVNLDLPFRHAAQRDLRVGPFLELLAEQPEERPDAEPTESAPDV</sequence>
<proteinExistence type="predicted"/>
<dbReference type="SUPFAM" id="SSF46785">
    <property type="entry name" value="Winged helix' DNA-binding domain"/>
    <property type="match status" value="1"/>
</dbReference>
<dbReference type="InterPro" id="IPR000835">
    <property type="entry name" value="HTH_MarR-typ"/>
</dbReference>
<dbReference type="InterPro" id="IPR036390">
    <property type="entry name" value="WH_DNA-bd_sf"/>
</dbReference>
<protein>
    <recommendedName>
        <fullName evidence="1">HTH marR-type domain-containing protein</fullName>
    </recommendedName>
</protein>
<dbReference type="Proteomes" id="UP001499854">
    <property type="component" value="Unassembled WGS sequence"/>
</dbReference>
<gene>
    <name evidence="2" type="ORF">GCM10009838_57200</name>
</gene>